<name>A0A0G4IUJ1_PLABS</name>
<dbReference type="EMBL" id="CDSF01000089">
    <property type="protein sequence ID" value="CEO99013.1"/>
    <property type="molecule type" value="Genomic_DNA"/>
</dbReference>
<organism evidence="2 4">
    <name type="scientific">Plasmodiophora brassicae</name>
    <name type="common">Clubroot disease agent</name>
    <dbReference type="NCBI Taxonomy" id="37360"/>
    <lineage>
        <taxon>Eukaryota</taxon>
        <taxon>Sar</taxon>
        <taxon>Rhizaria</taxon>
        <taxon>Endomyxa</taxon>
        <taxon>Phytomyxea</taxon>
        <taxon>Plasmodiophorida</taxon>
        <taxon>Plasmodiophoridae</taxon>
        <taxon>Plasmodiophora</taxon>
    </lineage>
</organism>
<evidence type="ECO:0000313" key="5">
    <source>
        <dbReference type="Proteomes" id="UP000290189"/>
    </source>
</evidence>
<dbReference type="InterPro" id="IPR007751">
    <property type="entry name" value="DUF676_lipase-like"/>
</dbReference>
<reference evidence="3 5" key="2">
    <citation type="submission" date="2018-03" db="EMBL/GenBank/DDBJ databases">
        <authorList>
            <person name="Fogelqvist J."/>
        </authorList>
    </citation>
    <scope>NUCLEOTIDE SEQUENCE [LARGE SCALE GENOMIC DNA]</scope>
</reference>
<dbReference type="Gene3D" id="3.40.50.1820">
    <property type="entry name" value="alpha/beta hydrolase"/>
    <property type="match status" value="1"/>
</dbReference>
<evidence type="ECO:0000313" key="2">
    <source>
        <dbReference type="EMBL" id="CEO99013.1"/>
    </source>
</evidence>
<keyword evidence="4" id="KW-1185">Reference proteome</keyword>
<geneLocation type="mitochondrion" evidence="3"/>
<dbReference type="InterPro" id="IPR029058">
    <property type="entry name" value="AB_hydrolase_fold"/>
</dbReference>
<dbReference type="AlphaFoldDB" id="A0A0G4IUJ1"/>
<proteinExistence type="predicted"/>
<dbReference type="OMA" id="WGDYKGT"/>
<accession>A0A0G4IUJ1</accession>
<dbReference type="STRING" id="37360.A0A0G4IUJ1"/>
<protein>
    <recommendedName>
        <fullName evidence="1">DUF676 domain-containing protein</fullName>
    </recommendedName>
</protein>
<feature type="domain" description="DUF676" evidence="1">
    <location>
        <begin position="70"/>
        <end position="161"/>
    </location>
</feature>
<dbReference type="OrthoDB" id="5592486at2759"/>
<keyword evidence="3" id="KW-0496">Mitochondrion</keyword>
<evidence type="ECO:0000313" key="4">
    <source>
        <dbReference type="Proteomes" id="UP000039324"/>
    </source>
</evidence>
<dbReference type="Proteomes" id="UP000290189">
    <property type="component" value="Unassembled WGS sequence"/>
</dbReference>
<sequence length="278" mass="30573">MRAAAGLARRLASSAAAGAPTPCSSCCPRHPIVLCHGLMDVGRYLHIPYFLKVGEALTEMGCEVFEPKIPTFAGIERRAAALLLYIRELFATKRLKPDAKLNLVAHSLGGLDARWLITHLEGHRCVASLTTIATPHRGTTLADWGMETIGEWMKLEALFQLVGVETNSFRDLKTSSLVKFNQTTPDHPDVKYFSYGASKPVDQMPYLLRLPHSYIEGREGRNDGLVSVTSANWGEYLGTIAADHYEQVNWVLPGSMSTFKAIPFYRDGVAGVLAERGL</sequence>
<dbReference type="PANTHER" id="PTHR11440">
    <property type="entry name" value="LECITHIN-CHOLESTEROL ACYLTRANSFERASE-RELATED"/>
    <property type="match status" value="1"/>
</dbReference>
<evidence type="ECO:0000259" key="1">
    <source>
        <dbReference type="Pfam" id="PF05057"/>
    </source>
</evidence>
<dbReference type="EMBL" id="OVEO01000010">
    <property type="protein sequence ID" value="SPQ98567.1"/>
    <property type="molecule type" value="Genomic_DNA"/>
</dbReference>
<dbReference type="Proteomes" id="UP000039324">
    <property type="component" value="Unassembled WGS sequence"/>
</dbReference>
<dbReference type="SUPFAM" id="SSF53474">
    <property type="entry name" value="alpha/beta-Hydrolases"/>
    <property type="match status" value="1"/>
</dbReference>
<gene>
    <name evidence="2" type="ORF">PBRA_007127</name>
    <name evidence="3" type="ORF">PLBR_LOCUS5782</name>
</gene>
<evidence type="ECO:0000313" key="3">
    <source>
        <dbReference type="EMBL" id="SPQ98567.1"/>
    </source>
</evidence>
<dbReference type="Pfam" id="PF05057">
    <property type="entry name" value="DUF676"/>
    <property type="match status" value="1"/>
</dbReference>
<reference evidence="2 4" key="1">
    <citation type="submission" date="2015-02" db="EMBL/GenBank/DDBJ databases">
        <authorList>
            <person name="Chooi Y.-H."/>
        </authorList>
    </citation>
    <scope>NUCLEOTIDE SEQUENCE [LARGE SCALE GENOMIC DNA]</scope>
    <source>
        <strain evidence="2">E3</strain>
    </source>
</reference>